<dbReference type="SUPFAM" id="SSF51412">
    <property type="entry name" value="Inosine monophosphate dehydrogenase (IMPDH)"/>
    <property type="match status" value="1"/>
</dbReference>
<evidence type="ECO:0000256" key="2">
    <source>
        <dbReference type="ARBA" id="ARBA00022643"/>
    </source>
</evidence>
<evidence type="ECO:0000313" key="5">
    <source>
        <dbReference type="Proteomes" id="UP001220662"/>
    </source>
</evidence>
<keyword evidence="1" id="KW-0285">Flavoprotein</keyword>
<name>A0AAW6P7H0_9PSED</name>
<evidence type="ECO:0000313" key="4">
    <source>
        <dbReference type="EMBL" id="MDF3843024.1"/>
    </source>
</evidence>
<dbReference type="RefSeq" id="WP_276214877.1">
    <property type="nucleotide sequence ID" value="NZ_JARJLR010000246.1"/>
</dbReference>
<protein>
    <submittedName>
        <fullName evidence="4">Nitronate monooxygenase</fullName>
    </submittedName>
</protein>
<dbReference type="GO" id="GO:0018580">
    <property type="term" value="F:nitronate monooxygenase activity"/>
    <property type="evidence" value="ECO:0007669"/>
    <property type="project" value="InterPro"/>
</dbReference>
<keyword evidence="4" id="KW-0503">Monooxygenase</keyword>
<dbReference type="AlphaFoldDB" id="A0AAW6P7H0"/>
<dbReference type="CDD" id="cd04730">
    <property type="entry name" value="NPD_like"/>
    <property type="match status" value="1"/>
</dbReference>
<dbReference type="InterPro" id="IPR013785">
    <property type="entry name" value="Aldolase_TIM"/>
</dbReference>
<dbReference type="Proteomes" id="UP001220662">
    <property type="component" value="Unassembled WGS sequence"/>
</dbReference>
<organism evidence="4 5">
    <name type="scientific">Pseudomonas citronellolis</name>
    <dbReference type="NCBI Taxonomy" id="53408"/>
    <lineage>
        <taxon>Bacteria</taxon>
        <taxon>Pseudomonadati</taxon>
        <taxon>Pseudomonadota</taxon>
        <taxon>Gammaproteobacteria</taxon>
        <taxon>Pseudomonadales</taxon>
        <taxon>Pseudomonadaceae</taxon>
        <taxon>Pseudomonas</taxon>
    </lineage>
</organism>
<comment type="caution">
    <text evidence="4">The sequence shown here is derived from an EMBL/GenBank/DDBJ whole genome shotgun (WGS) entry which is preliminary data.</text>
</comment>
<dbReference type="PANTHER" id="PTHR32332">
    <property type="entry name" value="2-NITROPROPANE DIOXYGENASE"/>
    <property type="match status" value="1"/>
</dbReference>
<dbReference type="Pfam" id="PF03060">
    <property type="entry name" value="NMO"/>
    <property type="match status" value="1"/>
</dbReference>
<keyword evidence="3" id="KW-0560">Oxidoreductase</keyword>
<dbReference type="EMBL" id="JARJLR010000246">
    <property type="protein sequence ID" value="MDF3843024.1"/>
    <property type="molecule type" value="Genomic_DNA"/>
</dbReference>
<accession>A0AAW6P7H0</accession>
<proteinExistence type="predicted"/>
<reference evidence="4" key="1">
    <citation type="submission" date="2023-03" db="EMBL/GenBank/DDBJ databases">
        <title>Draft assemblies of triclosan tolerant bacteria isolated from returned activated sludge.</title>
        <authorList>
            <person name="Van Hamelsveld S."/>
        </authorList>
    </citation>
    <scope>NUCLEOTIDE SEQUENCE</scope>
    <source>
        <strain evidence="4">GW210015_S63</strain>
    </source>
</reference>
<dbReference type="InterPro" id="IPR004136">
    <property type="entry name" value="NMO"/>
</dbReference>
<dbReference type="Gene3D" id="3.20.20.70">
    <property type="entry name" value="Aldolase class I"/>
    <property type="match status" value="1"/>
</dbReference>
<evidence type="ECO:0000256" key="3">
    <source>
        <dbReference type="ARBA" id="ARBA00023002"/>
    </source>
</evidence>
<evidence type="ECO:0000256" key="1">
    <source>
        <dbReference type="ARBA" id="ARBA00022630"/>
    </source>
</evidence>
<gene>
    <name evidence="4" type="ORF">P3W55_15030</name>
</gene>
<keyword evidence="2" id="KW-0288">FMN</keyword>
<dbReference type="PANTHER" id="PTHR32332:SF38">
    <property type="entry name" value="MONOOXYGENASE RV1533-RELATED"/>
    <property type="match status" value="1"/>
</dbReference>
<sequence length="372" mass="40454">MKTAVCAMLDIELPIFAFSHCRDVVAEVSRAGGMGVLGIAGFTPERLEEELTWIDAHCDGKPYGVDILIPNRYEKRAAVASAELLKMIPEEHRQFLDQLCTEGGIAPLPAGEAERMMQVEAERTNMTPESSMRLLEVVFKHPVKLLVNALGTPPRDMVEMLHEKGLKVGSLVGALEHAKAQVEAGVDVLIAQGCEAGGHTGKVSSMVLWPQIVDAVAPVPVLAAGGIGRGRQMAAALALGADGIWCGSIWLGTDKSDLAPDMKARMFSARAEDAVQSRSLTGKPCRMLRSKYSDAWEQPGAPKPLPMPLQTIATQGTRMRIERAHATEYMSYPVGQIVGDMHEETTVREVVYAMLEEFIEATERLGNLLREE</sequence>